<evidence type="ECO:0000313" key="4">
    <source>
        <dbReference type="Proteomes" id="UP000219632"/>
    </source>
</evidence>
<accession>A0A2Z4HVT1</accession>
<gene>
    <name evidence="3" type="ORF">AFZ32_13115</name>
    <name evidence="2" type="ORF">pLIS100325</name>
</gene>
<organism evidence="2">
    <name type="scientific">Listeria welshimeri</name>
    <dbReference type="NCBI Taxonomy" id="1643"/>
    <lineage>
        <taxon>Bacteria</taxon>
        <taxon>Bacillati</taxon>
        <taxon>Bacillota</taxon>
        <taxon>Bacilli</taxon>
        <taxon>Bacillales</taxon>
        <taxon>Listeriaceae</taxon>
        <taxon>Listeria</taxon>
    </lineage>
</organism>
<dbReference type="EMBL" id="NYPG01000009">
    <property type="protein sequence ID" value="PDK40386.1"/>
    <property type="molecule type" value="Genomic_DNA"/>
</dbReference>
<keyword evidence="1" id="KW-0732">Signal</keyword>
<reference evidence="2" key="2">
    <citation type="submission" date="2018-05" db="EMBL/GenBank/DDBJ databases">
        <title>Prevalence of plasmid-borne benzalkonium chloride resistance cassette bcrABC and cadmium resistance cadA genes in nonpathogenic Listeria spp. isolated from food-processing environments.</title>
        <authorList>
            <person name="Korsak D."/>
            <person name="Chmielowska C."/>
            <person name="Szuplewska M."/>
            <person name="Bartosik D."/>
        </authorList>
    </citation>
    <scope>NUCLEOTIDE SEQUENCE</scope>
    <source>
        <strain evidence="2">40/07</strain>
        <plasmid evidence="2">pLIS1</plasmid>
    </source>
</reference>
<dbReference type="SUPFAM" id="SSF54001">
    <property type="entry name" value="Cysteine proteinases"/>
    <property type="match status" value="1"/>
</dbReference>
<proteinExistence type="predicted"/>
<feature type="chain" id="PRO_5038764067" evidence="1">
    <location>
        <begin position="27"/>
        <end position="301"/>
    </location>
</feature>
<keyword evidence="2" id="KW-0614">Plasmid</keyword>
<dbReference type="InterPro" id="IPR038765">
    <property type="entry name" value="Papain-like_cys_pep_sf"/>
</dbReference>
<dbReference type="EMBL" id="MH382833">
    <property type="protein sequence ID" value="AWW22440.1"/>
    <property type="molecule type" value="Genomic_DNA"/>
</dbReference>
<evidence type="ECO:0000256" key="1">
    <source>
        <dbReference type="SAM" id="SignalP"/>
    </source>
</evidence>
<feature type="signal peptide" evidence="1">
    <location>
        <begin position="1"/>
        <end position="26"/>
    </location>
</feature>
<dbReference type="AlphaFoldDB" id="A0A2Z4HVT1"/>
<sequence>MKKRMYCLVMLLAFVLLVSLSNQQVAASETGNDDKEIQTLYQKAINEKKVDPNKYTFEAFQENYNLGKMDYNAMKDIIGSGLDYNNWFGEIMNYGAFPDGEGHSPSEAKSNNMLRSQTSNGNKLEKAIKKGDILIVKSSSFGHAAIATSNKYILEMSGGGNPSKWATTGIKNNNHQLNKHKWIFGGKEQDYIKKPTINYWIQLWRVPQSSIANKAASYADKTYWNSNHKYEKNKHITYNLRSGTLTRNPNYCSKMVYQAYYYGTGNANVIETATTGMTFVSPAAIPNTFTGKYAPKKVGTY</sequence>
<keyword evidence="4" id="KW-1185">Reference proteome</keyword>
<evidence type="ECO:0000313" key="3">
    <source>
        <dbReference type="EMBL" id="PDK40386.1"/>
    </source>
</evidence>
<evidence type="ECO:0000313" key="2">
    <source>
        <dbReference type="EMBL" id="AWW22440.1"/>
    </source>
</evidence>
<name>A0A2Z4HVT1_LISWE</name>
<protein>
    <submittedName>
        <fullName evidence="2">Uncharacterized protein</fullName>
    </submittedName>
</protein>
<dbReference type="Proteomes" id="UP000219632">
    <property type="component" value="Unassembled WGS sequence"/>
</dbReference>
<geneLocation type="plasmid" evidence="2">
    <name>pLIS1</name>
</geneLocation>
<dbReference type="RefSeq" id="WP_003726385.1">
    <property type="nucleotide sequence ID" value="NZ_JAERVU010000008.1"/>
</dbReference>
<reference evidence="3 4" key="1">
    <citation type="submission" date="2017-09" db="EMBL/GenBank/DDBJ databases">
        <title>Draft Genomes of 144 Listeria Monocytogenes isolates from foods.</title>
        <authorList>
            <person name="Wu C.H."/>
            <person name="Ng J."/>
            <person name="Kiang D."/>
            <person name="Chen C.-Y."/>
            <person name="Frink S."/>
            <person name="Lafrades M."/>
            <person name="Morales C."/>
            <person name="Park P."/>
            <person name="Zwick M."/>
        </authorList>
    </citation>
    <scope>NUCLEOTIDE SEQUENCE [LARGE SCALE GENOMIC DNA]</scope>
    <source>
        <strain evidence="3 4">CDPHFDLB-F14M01633.75-2</strain>
    </source>
</reference>